<dbReference type="Gene3D" id="2.140.10.30">
    <property type="entry name" value="Dipeptidylpeptidase IV, N-terminal domain"/>
    <property type="match status" value="1"/>
</dbReference>
<dbReference type="SUPFAM" id="SSF53474">
    <property type="entry name" value="alpha/beta-Hydrolases"/>
    <property type="match status" value="1"/>
</dbReference>
<keyword evidence="1" id="KW-0732">Signal</keyword>
<dbReference type="PANTHER" id="PTHR11731:SF193">
    <property type="entry name" value="DIPEPTIDYL PEPTIDASE 9"/>
    <property type="match status" value="1"/>
</dbReference>
<dbReference type="Gene3D" id="3.40.50.1820">
    <property type="entry name" value="alpha/beta hydrolase"/>
    <property type="match status" value="1"/>
</dbReference>
<evidence type="ECO:0000256" key="1">
    <source>
        <dbReference type="SAM" id="SignalP"/>
    </source>
</evidence>
<dbReference type="InterPro" id="IPR001375">
    <property type="entry name" value="Peptidase_S9_cat"/>
</dbReference>
<feature type="chain" id="PRO_5045235465" evidence="1">
    <location>
        <begin position="26"/>
        <end position="750"/>
    </location>
</feature>
<dbReference type="Proteomes" id="UP001500582">
    <property type="component" value="Unassembled WGS sequence"/>
</dbReference>
<dbReference type="RefSeq" id="WP_345214248.1">
    <property type="nucleotide sequence ID" value="NZ_BAABFT010000027.1"/>
</dbReference>
<dbReference type="InterPro" id="IPR050278">
    <property type="entry name" value="Serine_Prot_S9B/DPPIV"/>
</dbReference>
<evidence type="ECO:0000313" key="5">
    <source>
        <dbReference type="Proteomes" id="UP001500582"/>
    </source>
</evidence>
<gene>
    <name evidence="4" type="ORF">GCM10023149_52890</name>
</gene>
<feature type="domain" description="Dipeptidylpeptidase IV N-terminal" evidence="3">
    <location>
        <begin position="106"/>
        <end position="453"/>
    </location>
</feature>
<evidence type="ECO:0000259" key="2">
    <source>
        <dbReference type="Pfam" id="PF00326"/>
    </source>
</evidence>
<sequence>MKNHSVRGLIGAAAICCLLPFNLSAQSKQQYSNIADALMSAGKLRGKSGPQSVNWINDGEKYSFISNGDIRSLNPKTLADELVFTSKGLKTPGTGTDFAYQSFQWSKDSKHIVFQSNFKPIYRRSGVSDYYLYDIETKQLKEAAKNARSAELSPDGAKVGIERKGNMFVYDFATAKELQLTNDSTDEHGIFNGHYDWVYEEEFGQAQAWNWSPDSKYIAFWQFDEHKVPDFQMTNYEGLHPDNINISLPQVGDANPSVKIGVVDATTGKKVWLTPDETGDFYIPRIYWTNNPDELALMTLNRAQNHMKLYFFNVKTGAHRVVLEEKNNTWVAIFNFYTNVNDMIYFPKKSKEFFWVSDRSGYYHIYRYGYDGKLLNQVTKGNWDMLKVRGINPETKTVYYLSAEASPLEQQFYSIKFDGSKKTRLSQLAGFHDVDMSPNTKYYLDEYSNLSTPLHIALNDDKGKTIKLLEDNKEVNEYLKGHDYSAPELFKFKTSDGVNLDGYVIKPFNFDPAKKYPVVMTVYGGPESHGVFNRFSGNGWQQWLAQNGYIVVDVNNRGIANYGSEFMKVVYKQLGKWESHDFVETAKYLGSLPYVDTAKLAIMGTSYGGYSTTYTLLTHPGVFKVGIANSPVTDWRLYDDVYTERYMGLVGDNAEGYKNSADMTHAANLKDHLLLVHSMSDDNVHPANTMQLLTALTDAGKDADLRIFPKGAHGAAYSFQSYILLSKINFQYLERYLKGKSDLPNLNSSK</sequence>
<evidence type="ECO:0000259" key="3">
    <source>
        <dbReference type="Pfam" id="PF00930"/>
    </source>
</evidence>
<keyword evidence="5" id="KW-1185">Reference proteome</keyword>
<feature type="domain" description="Peptidase S9 prolyl oligopeptidase catalytic" evidence="2">
    <location>
        <begin position="541"/>
        <end position="738"/>
    </location>
</feature>
<protein>
    <submittedName>
        <fullName evidence="4">S9 family peptidase</fullName>
    </submittedName>
</protein>
<comment type="caution">
    <text evidence="4">The sequence shown here is derived from an EMBL/GenBank/DDBJ whole genome shotgun (WGS) entry which is preliminary data.</text>
</comment>
<dbReference type="PANTHER" id="PTHR11731">
    <property type="entry name" value="PROTEASE FAMILY S9B,C DIPEPTIDYL-PEPTIDASE IV-RELATED"/>
    <property type="match status" value="1"/>
</dbReference>
<dbReference type="EMBL" id="BAABFT010000027">
    <property type="protein sequence ID" value="GAA4340980.1"/>
    <property type="molecule type" value="Genomic_DNA"/>
</dbReference>
<feature type="signal peptide" evidence="1">
    <location>
        <begin position="1"/>
        <end position="25"/>
    </location>
</feature>
<dbReference type="SUPFAM" id="SSF82171">
    <property type="entry name" value="DPP6 N-terminal domain-like"/>
    <property type="match status" value="1"/>
</dbReference>
<reference evidence="5" key="1">
    <citation type="journal article" date="2019" name="Int. J. Syst. Evol. Microbiol.">
        <title>The Global Catalogue of Microorganisms (GCM) 10K type strain sequencing project: providing services to taxonomists for standard genome sequencing and annotation.</title>
        <authorList>
            <consortium name="The Broad Institute Genomics Platform"/>
            <consortium name="The Broad Institute Genome Sequencing Center for Infectious Disease"/>
            <person name="Wu L."/>
            <person name="Ma J."/>
        </authorList>
    </citation>
    <scope>NUCLEOTIDE SEQUENCE [LARGE SCALE GENOMIC DNA]</scope>
    <source>
        <strain evidence="5">JCM 17705</strain>
    </source>
</reference>
<name>A0ABP8HMI6_9SPHI</name>
<evidence type="ECO:0000313" key="4">
    <source>
        <dbReference type="EMBL" id="GAA4340980.1"/>
    </source>
</evidence>
<dbReference type="InterPro" id="IPR029058">
    <property type="entry name" value="AB_hydrolase_fold"/>
</dbReference>
<dbReference type="Pfam" id="PF00930">
    <property type="entry name" value="DPPIV_N"/>
    <property type="match status" value="1"/>
</dbReference>
<dbReference type="InterPro" id="IPR002469">
    <property type="entry name" value="Peptidase_S9B_N"/>
</dbReference>
<proteinExistence type="predicted"/>
<organism evidence="4 5">
    <name type="scientific">Mucilaginibacter gynuensis</name>
    <dbReference type="NCBI Taxonomy" id="1302236"/>
    <lineage>
        <taxon>Bacteria</taxon>
        <taxon>Pseudomonadati</taxon>
        <taxon>Bacteroidota</taxon>
        <taxon>Sphingobacteriia</taxon>
        <taxon>Sphingobacteriales</taxon>
        <taxon>Sphingobacteriaceae</taxon>
        <taxon>Mucilaginibacter</taxon>
    </lineage>
</organism>
<dbReference type="Pfam" id="PF00326">
    <property type="entry name" value="Peptidase_S9"/>
    <property type="match status" value="1"/>
</dbReference>
<accession>A0ABP8HMI6</accession>